<protein>
    <submittedName>
        <fullName evidence="2">Uncharacterized protein</fullName>
    </submittedName>
</protein>
<feature type="transmembrane region" description="Helical" evidence="1">
    <location>
        <begin position="263"/>
        <end position="288"/>
    </location>
</feature>
<keyword evidence="3" id="KW-1185">Reference proteome</keyword>
<gene>
    <name evidence="2" type="ORF">OE88DRAFT_568658</name>
</gene>
<feature type="transmembrane region" description="Helical" evidence="1">
    <location>
        <begin position="51"/>
        <end position="75"/>
    </location>
</feature>
<keyword evidence="1" id="KW-0472">Membrane</keyword>
<feature type="transmembrane region" description="Helical" evidence="1">
    <location>
        <begin position="227"/>
        <end position="251"/>
    </location>
</feature>
<evidence type="ECO:0000313" key="3">
    <source>
        <dbReference type="Proteomes" id="UP000305948"/>
    </source>
</evidence>
<feature type="transmembrane region" description="Helical" evidence="1">
    <location>
        <begin position="185"/>
        <end position="206"/>
    </location>
</feature>
<evidence type="ECO:0000256" key="1">
    <source>
        <dbReference type="SAM" id="Phobius"/>
    </source>
</evidence>
<feature type="transmembrane region" description="Helical" evidence="1">
    <location>
        <begin position="129"/>
        <end position="147"/>
    </location>
</feature>
<evidence type="ECO:0000313" key="2">
    <source>
        <dbReference type="EMBL" id="TFK48287.1"/>
    </source>
</evidence>
<accession>A0A5C3MTE0</accession>
<feature type="transmembrane region" description="Helical" evidence="1">
    <location>
        <begin position="95"/>
        <end position="117"/>
    </location>
</feature>
<feature type="transmembrane region" description="Helical" evidence="1">
    <location>
        <begin position="16"/>
        <end position="39"/>
    </location>
</feature>
<name>A0A5C3MTE0_9AGAM</name>
<dbReference type="OrthoDB" id="3357408at2759"/>
<proteinExistence type="predicted"/>
<dbReference type="EMBL" id="ML213520">
    <property type="protein sequence ID" value="TFK48287.1"/>
    <property type="molecule type" value="Genomic_DNA"/>
</dbReference>
<keyword evidence="1" id="KW-1133">Transmembrane helix</keyword>
<sequence>MSATLSWLQAQRVNYISLWVATLALGVYAAIFFAALQLLLTRQHATQGAKYLLAVTVLLFILALVQIVLNFAATLFSAFGDPANPDPSTVNLDNIFATVDNFLTVTTNLVADCLLAWRCYIIWGRKPAVITVPTLFIVVGTVAGYTYSGYSVQSYLLAQVGIEGYPSPSVTVFNELSREQDLENVLTTVFYAMTFASNVVMTGLIVGRIWWLHRNFRESAAGIDTRLYANLVTLFVESGGIHSTLLLLSMATVSSSSIGVYEAYAIVSSLAIITAGLSPTLIIVLLALGRTANPTAAAAQTTMAFAAPPRVRSESAGEFRVSVSDREVVDVEVTGVRMISLGKEDGGIHGSGASRV</sequence>
<reference evidence="2 3" key="1">
    <citation type="journal article" date="2019" name="Nat. Ecol. Evol.">
        <title>Megaphylogeny resolves global patterns of mushroom evolution.</title>
        <authorList>
            <person name="Varga T."/>
            <person name="Krizsan K."/>
            <person name="Foldi C."/>
            <person name="Dima B."/>
            <person name="Sanchez-Garcia M."/>
            <person name="Sanchez-Ramirez S."/>
            <person name="Szollosi G.J."/>
            <person name="Szarkandi J.G."/>
            <person name="Papp V."/>
            <person name="Albert L."/>
            <person name="Andreopoulos W."/>
            <person name="Angelini C."/>
            <person name="Antonin V."/>
            <person name="Barry K.W."/>
            <person name="Bougher N.L."/>
            <person name="Buchanan P."/>
            <person name="Buyck B."/>
            <person name="Bense V."/>
            <person name="Catcheside P."/>
            <person name="Chovatia M."/>
            <person name="Cooper J."/>
            <person name="Damon W."/>
            <person name="Desjardin D."/>
            <person name="Finy P."/>
            <person name="Geml J."/>
            <person name="Haridas S."/>
            <person name="Hughes K."/>
            <person name="Justo A."/>
            <person name="Karasinski D."/>
            <person name="Kautmanova I."/>
            <person name="Kiss B."/>
            <person name="Kocsube S."/>
            <person name="Kotiranta H."/>
            <person name="LaButti K.M."/>
            <person name="Lechner B.E."/>
            <person name="Liimatainen K."/>
            <person name="Lipzen A."/>
            <person name="Lukacs Z."/>
            <person name="Mihaltcheva S."/>
            <person name="Morgado L.N."/>
            <person name="Niskanen T."/>
            <person name="Noordeloos M.E."/>
            <person name="Ohm R.A."/>
            <person name="Ortiz-Santana B."/>
            <person name="Ovrebo C."/>
            <person name="Racz N."/>
            <person name="Riley R."/>
            <person name="Savchenko A."/>
            <person name="Shiryaev A."/>
            <person name="Soop K."/>
            <person name="Spirin V."/>
            <person name="Szebenyi C."/>
            <person name="Tomsovsky M."/>
            <person name="Tulloss R.E."/>
            <person name="Uehling J."/>
            <person name="Grigoriev I.V."/>
            <person name="Vagvolgyi C."/>
            <person name="Papp T."/>
            <person name="Martin F.M."/>
            <person name="Miettinen O."/>
            <person name="Hibbett D.S."/>
            <person name="Nagy L.G."/>
        </authorList>
    </citation>
    <scope>NUCLEOTIDE SEQUENCE [LARGE SCALE GENOMIC DNA]</scope>
    <source>
        <strain evidence="2 3">OMC1185</strain>
    </source>
</reference>
<dbReference type="AlphaFoldDB" id="A0A5C3MTE0"/>
<dbReference type="Proteomes" id="UP000305948">
    <property type="component" value="Unassembled WGS sequence"/>
</dbReference>
<keyword evidence="1" id="KW-0812">Transmembrane</keyword>
<organism evidence="2 3">
    <name type="scientific">Heliocybe sulcata</name>
    <dbReference type="NCBI Taxonomy" id="5364"/>
    <lineage>
        <taxon>Eukaryota</taxon>
        <taxon>Fungi</taxon>
        <taxon>Dikarya</taxon>
        <taxon>Basidiomycota</taxon>
        <taxon>Agaricomycotina</taxon>
        <taxon>Agaricomycetes</taxon>
        <taxon>Gloeophyllales</taxon>
        <taxon>Gloeophyllaceae</taxon>
        <taxon>Heliocybe</taxon>
    </lineage>
</organism>